<dbReference type="EnsemblMetazoa" id="G33093.1">
    <property type="protein sequence ID" value="G33093.1:cds"/>
    <property type="gene ID" value="G33093"/>
</dbReference>
<sequence length="193" mass="22934">MAKYTDYLRKLYYTPGSPGAFAGPEKLYQAVREDGKHKIGRMRIRQFLNNEDPYSLMKPIRRSFPRSRVVVDTIDSMWDGDLADVSNLSSENDGYKFLDYQQKWTEEYFKVTQRYKRDGIPVYKVKDLTEEPIEGTFYESELQKVVKSGDILYRVEKVLRKRKRGNRNEVYVKWDGWPNKFNSWIPESSLEKT</sequence>
<protein>
    <recommendedName>
        <fullName evidence="1">Chromo domain-containing protein</fullName>
    </recommendedName>
</protein>
<dbReference type="SMART" id="SM00298">
    <property type="entry name" value="CHROMO"/>
    <property type="match status" value="1"/>
</dbReference>
<accession>A0A8W8MH34</accession>
<dbReference type="AlphaFoldDB" id="A0A8W8MH34"/>
<evidence type="ECO:0000313" key="3">
    <source>
        <dbReference type="Proteomes" id="UP000005408"/>
    </source>
</evidence>
<dbReference type="InterPro" id="IPR016197">
    <property type="entry name" value="Chromo-like_dom_sf"/>
</dbReference>
<dbReference type="InterPro" id="IPR000953">
    <property type="entry name" value="Chromo/chromo_shadow_dom"/>
</dbReference>
<organism evidence="2 3">
    <name type="scientific">Magallana gigas</name>
    <name type="common">Pacific oyster</name>
    <name type="synonym">Crassostrea gigas</name>
    <dbReference type="NCBI Taxonomy" id="29159"/>
    <lineage>
        <taxon>Eukaryota</taxon>
        <taxon>Metazoa</taxon>
        <taxon>Spiralia</taxon>
        <taxon>Lophotrochozoa</taxon>
        <taxon>Mollusca</taxon>
        <taxon>Bivalvia</taxon>
        <taxon>Autobranchia</taxon>
        <taxon>Pteriomorphia</taxon>
        <taxon>Ostreida</taxon>
        <taxon>Ostreoidea</taxon>
        <taxon>Ostreidae</taxon>
        <taxon>Magallana</taxon>
    </lineage>
</organism>
<dbReference type="Proteomes" id="UP000005408">
    <property type="component" value="Unassembled WGS sequence"/>
</dbReference>
<dbReference type="PROSITE" id="PS50013">
    <property type="entry name" value="CHROMO_2"/>
    <property type="match status" value="1"/>
</dbReference>
<dbReference type="PANTHER" id="PTHR46585">
    <property type="entry name" value="INTEGRASE CORE DOMAIN CONTAINING PROTEIN"/>
    <property type="match status" value="1"/>
</dbReference>
<evidence type="ECO:0000259" key="1">
    <source>
        <dbReference type="PROSITE" id="PS50013"/>
    </source>
</evidence>
<name>A0A8W8MH34_MAGGI</name>
<dbReference type="InterPro" id="IPR023780">
    <property type="entry name" value="Chromo_domain"/>
</dbReference>
<keyword evidence="3" id="KW-1185">Reference proteome</keyword>
<dbReference type="PANTHER" id="PTHR46585:SF1">
    <property type="entry name" value="CHROMO DOMAIN-CONTAINING PROTEIN"/>
    <property type="match status" value="1"/>
</dbReference>
<dbReference type="Pfam" id="PF00385">
    <property type="entry name" value="Chromo"/>
    <property type="match status" value="1"/>
</dbReference>
<dbReference type="Gene3D" id="2.40.50.40">
    <property type="match status" value="1"/>
</dbReference>
<evidence type="ECO:0000313" key="2">
    <source>
        <dbReference type="EnsemblMetazoa" id="G33093.1:cds"/>
    </source>
</evidence>
<reference evidence="2" key="1">
    <citation type="submission" date="2022-08" db="UniProtKB">
        <authorList>
            <consortium name="EnsemblMetazoa"/>
        </authorList>
    </citation>
    <scope>IDENTIFICATION</scope>
    <source>
        <strain evidence="2">05x7-T-G4-1.051#20</strain>
    </source>
</reference>
<feature type="domain" description="Chromo" evidence="1">
    <location>
        <begin position="153"/>
        <end position="193"/>
    </location>
</feature>
<dbReference type="SUPFAM" id="SSF54160">
    <property type="entry name" value="Chromo domain-like"/>
    <property type="match status" value="1"/>
</dbReference>
<dbReference type="CDD" id="cd00024">
    <property type="entry name" value="CD_CSD"/>
    <property type="match status" value="1"/>
</dbReference>
<proteinExistence type="predicted"/>